<dbReference type="PATRIC" id="fig|355276.3.peg.3424"/>
<gene>
    <name evidence="3" type="ordered locus">LBJ_0429</name>
</gene>
<feature type="compositionally biased region" description="Polar residues" evidence="1">
    <location>
        <begin position="38"/>
        <end position="47"/>
    </location>
</feature>
<reference evidence="3 4" key="1">
    <citation type="journal article" date="2006" name="Proc. Natl. Acad. Sci. U.S.A.">
        <title>Genome reduction in Leptospira borgpetersenii reflects limited transmission potential.</title>
        <authorList>
            <person name="Bulach D.M."/>
            <person name="Zuerner R.L."/>
            <person name="Wilson P."/>
            <person name="Seemann T."/>
            <person name="McGrath A."/>
            <person name="Cullen P.A."/>
            <person name="Davis J."/>
            <person name="Johnson M."/>
            <person name="Kuczek E."/>
            <person name="Alt D.P."/>
            <person name="Peterson-Burch B."/>
            <person name="Coppel R.L."/>
            <person name="Rood J.I."/>
            <person name="Davies J.K."/>
            <person name="Adler B."/>
        </authorList>
    </citation>
    <scope>NUCLEOTIDE SEQUENCE [LARGE SCALE GENOMIC DNA]</scope>
    <source>
        <strain evidence="3 4">JB197</strain>
    </source>
</reference>
<evidence type="ECO:0000256" key="1">
    <source>
        <dbReference type="SAM" id="MobiDB-lite"/>
    </source>
</evidence>
<protein>
    <recommendedName>
        <fullName evidence="2">6-hydroxymethylpterin diphosphokinase MptE-like domain-containing protein</fullName>
    </recommendedName>
</protein>
<sequence>MIMQPSTNESILKKNLKSLSVFNISVGEKISNEFLPTVSKTSESPVLSSDSVDKSGSSSASSRSESSDSTGHPGSLPTSRTSTLSLEIKTSKTGYPVLTADGIALHSLIDPITEAKRLLEGLKKEDEERVFLFFGAGIGYVVQESLKFKKLTAVWMEAEPAVLRYALSIFDYSEFLESGRLRILLAPILEQDLYAAFRGISGFPISFIPHRGSNQWKKDSYEELRLMSEGFFHKKDVNISTLTRFEKIWTRNFISNLPELAQMQPVGSLFGLCKGKVDVLVCGAGPSLILSLDDIRTYRKNLILIAVDTALTILWNAGIDPDLFFSVDPQALNTKYLEGYNGNAKIVFDPTSSYHSLRLPGKFKKGFFTSSPFPLVKILSSKPEEEIGVVDFGGSVSTNATSLAEKMEAKNILLVGQDLSFPGKLAHCKGAVLEERLNHIESRKLRREYHNHKQMTALPIKRTKSIRGEEIQTNEKLLIFKRWFEEHPKKNPWFNLGKDGVILEGIPNADFSEYMQKNECDLEFVRLTRDKIHKISDTFGFDPPVKESIPEKKRDYVSVENKIESEFPIKNTIIKKNRFNTQEKILSELKTLFEQLKGFSEKVTRGRILSARLYSQVRAEDKFKDQILEHLKEMDHIDEEVSSRKGLTEILGMSIQRTVLMITEGYEGGLNLEEKKNERLGIAKKSLLLYQGLEDACKLYSKLIGKAITRLRQNGAPSGLEKRGLDASIYHKTKKPTEGTQ</sequence>
<evidence type="ECO:0000313" key="4">
    <source>
        <dbReference type="Proteomes" id="UP000000656"/>
    </source>
</evidence>
<proteinExistence type="predicted"/>
<name>Q04VD2_LEPBJ</name>
<dbReference type="Pfam" id="PF01973">
    <property type="entry name" value="MptE-like"/>
    <property type="match status" value="1"/>
</dbReference>
<dbReference type="EMBL" id="CP000350">
    <property type="protein sequence ID" value="ABJ75138.1"/>
    <property type="molecule type" value="Genomic_DNA"/>
</dbReference>
<feature type="domain" description="6-hydroxymethylpterin diphosphokinase MptE-like" evidence="2">
    <location>
        <begin position="251"/>
        <end position="422"/>
    </location>
</feature>
<dbReference type="PANTHER" id="PTHR41786">
    <property type="entry name" value="MOTILITY ACCESSORY FACTOR MAF"/>
    <property type="match status" value="1"/>
</dbReference>
<dbReference type="AlphaFoldDB" id="Q04VD2"/>
<dbReference type="PANTHER" id="PTHR41786:SF1">
    <property type="entry name" value="6-HYDROXYMETHYLPTERIN DIPHOSPHOKINASE MPTE-LIKE DOMAIN-CONTAINING PROTEIN"/>
    <property type="match status" value="1"/>
</dbReference>
<feature type="region of interest" description="Disordered" evidence="1">
    <location>
        <begin position="37"/>
        <end position="82"/>
    </location>
</feature>
<organism evidence="3 4">
    <name type="scientific">Leptospira borgpetersenii serovar Hardjo-bovis (strain JB197)</name>
    <dbReference type="NCBI Taxonomy" id="355277"/>
    <lineage>
        <taxon>Bacteria</taxon>
        <taxon>Pseudomonadati</taxon>
        <taxon>Spirochaetota</taxon>
        <taxon>Spirochaetia</taxon>
        <taxon>Leptospirales</taxon>
        <taxon>Leptospiraceae</taxon>
        <taxon>Leptospira</taxon>
    </lineage>
</organism>
<dbReference type="Proteomes" id="UP000000656">
    <property type="component" value="Chromosome 1"/>
</dbReference>
<feature type="compositionally biased region" description="Low complexity" evidence="1">
    <location>
        <begin position="48"/>
        <end position="82"/>
    </location>
</feature>
<dbReference type="KEGG" id="lbj:LBJ_0429"/>
<evidence type="ECO:0000259" key="2">
    <source>
        <dbReference type="Pfam" id="PF01973"/>
    </source>
</evidence>
<dbReference type="HOGENOM" id="CLU_026503_0_0_12"/>
<evidence type="ECO:0000313" key="3">
    <source>
        <dbReference type="EMBL" id="ABJ75138.1"/>
    </source>
</evidence>
<dbReference type="InterPro" id="IPR002826">
    <property type="entry name" value="MptE-like"/>
</dbReference>
<dbReference type="RefSeq" id="WP_011670946.1">
    <property type="nucleotide sequence ID" value="NC_008510.1"/>
</dbReference>
<feature type="region of interest" description="Disordered" evidence="1">
    <location>
        <begin position="717"/>
        <end position="741"/>
    </location>
</feature>
<accession>Q04VD2</accession>